<dbReference type="PANTHER" id="PTHR43335">
    <property type="entry name" value="ABC TRANSPORTER, ATP-BINDING PROTEIN"/>
    <property type="match status" value="1"/>
</dbReference>
<dbReference type="InterPro" id="IPR003439">
    <property type="entry name" value="ABC_transporter-like_ATP-bd"/>
</dbReference>
<evidence type="ECO:0000256" key="2">
    <source>
        <dbReference type="ARBA" id="ARBA00022448"/>
    </source>
</evidence>
<dbReference type="PANTHER" id="PTHR43335:SF11">
    <property type="entry name" value="ABC TRANSPORTER RELATED"/>
    <property type="match status" value="1"/>
</dbReference>
<evidence type="ECO:0000256" key="1">
    <source>
        <dbReference type="ARBA" id="ARBA00005417"/>
    </source>
</evidence>
<reference evidence="7" key="1">
    <citation type="journal article" date="2019" name="Int. J. Syst. Evol. Microbiol.">
        <title>The Global Catalogue of Microorganisms (GCM) 10K type strain sequencing project: providing services to taxonomists for standard genome sequencing and annotation.</title>
        <authorList>
            <consortium name="The Broad Institute Genomics Platform"/>
            <consortium name="The Broad Institute Genome Sequencing Center for Infectious Disease"/>
            <person name="Wu L."/>
            <person name="Ma J."/>
        </authorList>
    </citation>
    <scope>NUCLEOTIDE SEQUENCE [LARGE SCALE GENOMIC DNA]</scope>
    <source>
        <strain evidence="7">2902at01</strain>
    </source>
</reference>
<dbReference type="Proteomes" id="UP001595868">
    <property type="component" value="Unassembled WGS sequence"/>
</dbReference>
<dbReference type="CDD" id="cd03230">
    <property type="entry name" value="ABC_DR_subfamily_A"/>
    <property type="match status" value="1"/>
</dbReference>
<keyword evidence="3" id="KW-0547">Nucleotide-binding</keyword>
<feature type="domain" description="ABC transporter" evidence="5">
    <location>
        <begin position="4"/>
        <end position="230"/>
    </location>
</feature>
<evidence type="ECO:0000256" key="3">
    <source>
        <dbReference type="ARBA" id="ARBA00022741"/>
    </source>
</evidence>
<evidence type="ECO:0000256" key="4">
    <source>
        <dbReference type="ARBA" id="ARBA00022840"/>
    </source>
</evidence>
<evidence type="ECO:0000259" key="5">
    <source>
        <dbReference type="PROSITE" id="PS50893"/>
    </source>
</evidence>
<gene>
    <name evidence="6" type="ORF">ACFOX0_22840</name>
</gene>
<protein>
    <submittedName>
        <fullName evidence="6">ABC transporter ATP-binding protein</fullName>
    </submittedName>
</protein>
<evidence type="ECO:0000313" key="6">
    <source>
        <dbReference type="EMBL" id="MFC4108758.1"/>
    </source>
</evidence>
<evidence type="ECO:0000313" key="7">
    <source>
        <dbReference type="Proteomes" id="UP001595868"/>
    </source>
</evidence>
<dbReference type="SUPFAM" id="SSF52540">
    <property type="entry name" value="P-loop containing nucleoside triphosphate hydrolases"/>
    <property type="match status" value="1"/>
</dbReference>
<name>A0ABV8KRL2_9ACTN</name>
<dbReference type="EMBL" id="JBHSBN010000018">
    <property type="protein sequence ID" value="MFC4108758.1"/>
    <property type="molecule type" value="Genomic_DNA"/>
</dbReference>
<comment type="caution">
    <text evidence="6">The sequence shown here is derived from an EMBL/GenBank/DDBJ whole genome shotgun (WGS) entry which is preliminary data.</text>
</comment>
<dbReference type="InterPro" id="IPR003593">
    <property type="entry name" value="AAA+_ATPase"/>
</dbReference>
<dbReference type="SMART" id="SM00382">
    <property type="entry name" value="AAA"/>
    <property type="match status" value="1"/>
</dbReference>
<comment type="similarity">
    <text evidence="1">Belongs to the ABC transporter superfamily.</text>
</comment>
<sequence length="303" mass="32986">MTNVELRGVSRWYGNVVAVNDITMTLGAGVTGLLGPNGAGKTTVLHMMAGFLSPSRGAVTVGGTPSWRNPAVYRQIGLVTEREAVHGFLSAYEFVLASAKLHKLDEPEAAARRAIELVEMTDVQDRRIATYSKGMRQRTRVAAALVHDPEVLLLDEPFNGMDPRQRLHMMELLHALGGQGRTILFSSHILEEVEQLSGTVQVIVAGRLAASGDFRTIRRLMTNRPHVFAVQSTDDRALAVALMAEASVTGVEIDRAGLTVRAGDYGSFTRALPKIALRAGIRVRRLLPSDESLESVFSYLVEV</sequence>
<proteinExistence type="inferred from homology"/>
<dbReference type="PROSITE" id="PS50893">
    <property type="entry name" value="ABC_TRANSPORTER_2"/>
    <property type="match status" value="1"/>
</dbReference>
<dbReference type="Pfam" id="PF00005">
    <property type="entry name" value="ABC_tran"/>
    <property type="match status" value="1"/>
</dbReference>
<keyword evidence="7" id="KW-1185">Reference proteome</keyword>
<dbReference type="Gene3D" id="3.40.50.300">
    <property type="entry name" value="P-loop containing nucleotide triphosphate hydrolases"/>
    <property type="match status" value="1"/>
</dbReference>
<accession>A0ABV8KRL2</accession>
<dbReference type="GO" id="GO:0005524">
    <property type="term" value="F:ATP binding"/>
    <property type="evidence" value="ECO:0007669"/>
    <property type="project" value="UniProtKB-KW"/>
</dbReference>
<keyword evidence="2" id="KW-0813">Transport</keyword>
<organism evidence="6 7">
    <name type="scientific">Micromonospora zhanjiangensis</name>
    <dbReference type="NCBI Taxonomy" id="1522057"/>
    <lineage>
        <taxon>Bacteria</taxon>
        <taxon>Bacillati</taxon>
        <taxon>Actinomycetota</taxon>
        <taxon>Actinomycetes</taxon>
        <taxon>Micromonosporales</taxon>
        <taxon>Micromonosporaceae</taxon>
        <taxon>Micromonospora</taxon>
    </lineage>
</organism>
<dbReference type="RefSeq" id="WP_377549435.1">
    <property type="nucleotide sequence ID" value="NZ_JBHSBN010000018.1"/>
</dbReference>
<keyword evidence="4 6" id="KW-0067">ATP-binding</keyword>
<dbReference type="InterPro" id="IPR027417">
    <property type="entry name" value="P-loop_NTPase"/>
</dbReference>